<dbReference type="Pfam" id="PF04397">
    <property type="entry name" value="LytTR"/>
    <property type="match status" value="1"/>
</dbReference>
<keyword evidence="3" id="KW-1185">Reference proteome</keyword>
<dbReference type="InterPro" id="IPR007492">
    <property type="entry name" value="LytTR_DNA-bd_dom"/>
</dbReference>
<evidence type="ECO:0000313" key="2">
    <source>
        <dbReference type="EMBL" id="AQG79999.1"/>
    </source>
</evidence>
<dbReference type="KEGG" id="smon:AWR27_12070"/>
<accession>A0A1P9WXA5</accession>
<protein>
    <recommendedName>
        <fullName evidence="1">HTH LytTR-type domain-containing protein</fullName>
    </recommendedName>
</protein>
<dbReference type="PROSITE" id="PS50930">
    <property type="entry name" value="HTH_LYTTR"/>
    <property type="match status" value="1"/>
</dbReference>
<dbReference type="GO" id="GO:0003677">
    <property type="term" value="F:DNA binding"/>
    <property type="evidence" value="ECO:0007669"/>
    <property type="project" value="InterPro"/>
</dbReference>
<dbReference type="InterPro" id="IPR046947">
    <property type="entry name" value="LytR-like"/>
</dbReference>
<proteinExistence type="predicted"/>
<gene>
    <name evidence="2" type="ORF">AWR27_12070</name>
</gene>
<evidence type="ECO:0000259" key="1">
    <source>
        <dbReference type="PROSITE" id="PS50930"/>
    </source>
</evidence>
<organism evidence="2 3">
    <name type="scientific">Spirosoma montaniterrae</name>
    <dbReference type="NCBI Taxonomy" id="1178516"/>
    <lineage>
        <taxon>Bacteria</taxon>
        <taxon>Pseudomonadati</taxon>
        <taxon>Bacteroidota</taxon>
        <taxon>Cytophagia</taxon>
        <taxon>Cytophagales</taxon>
        <taxon>Cytophagaceae</taxon>
        <taxon>Spirosoma</taxon>
    </lineage>
</organism>
<evidence type="ECO:0000313" key="3">
    <source>
        <dbReference type="Proteomes" id="UP000187941"/>
    </source>
</evidence>
<name>A0A1P9WXA5_9BACT</name>
<dbReference type="STRING" id="1178516.AWR27_12070"/>
<dbReference type="GO" id="GO:0000156">
    <property type="term" value="F:phosphorelay response regulator activity"/>
    <property type="evidence" value="ECO:0007669"/>
    <property type="project" value="InterPro"/>
</dbReference>
<dbReference type="PANTHER" id="PTHR37299:SF1">
    <property type="entry name" value="STAGE 0 SPORULATION PROTEIN A HOMOLOG"/>
    <property type="match status" value="1"/>
</dbReference>
<dbReference type="Proteomes" id="UP000187941">
    <property type="component" value="Chromosome"/>
</dbReference>
<feature type="domain" description="HTH LytTR-type" evidence="1">
    <location>
        <begin position="18"/>
        <end position="105"/>
    </location>
</feature>
<dbReference type="AlphaFoldDB" id="A0A1P9WXA5"/>
<sequence>MTTLKVPGIYTPLPVELIVWIQGDENYVRMHLINGRYHTLTRTLKWFDIQLPQFVRLHKSTLVNPAYVTHLNWAGSRNVKAVLRTGVVLRISRRRIRSVATQLQQGVIV</sequence>
<reference evidence="2 3" key="1">
    <citation type="submission" date="2016-01" db="EMBL/GenBank/DDBJ databases">
        <authorList>
            <person name="Oliw E.H."/>
        </authorList>
    </citation>
    <scope>NUCLEOTIDE SEQUENCE [LARGE SCALE GENOMIC DNA]</scope>
    <source>
        <strain evidence="2 3">DY10</strain>
    </source>
</reference>
<dbReference type="PANTHER" id="PTHR37299">
    <property type="entry name" value="TRANSCRIPTIONAL REGULATOR-RELATED"/>
    <property type="match status" value="1"/>
</dbReference>
<dbReference type="Gene3D" id="2.40.50.1020">
    <property type="entry name" value="LytTr DNA-binding domain"/>
    <property type="match status" value="1"/>
</dbReference>
<dbReference type="RefSeq" id="WP_077131429.1">
    <property type="nucleotide sequence ID" value="NZ_CP014263.1"/>
</dbReference>
<dbReference type="SMART" id="SM00850">
    <property type="entry name" value="LytTR"/>
    <property type="match status" value="1"/>
</dbReference>
<dbReference type="EMBL" id="CP014263">
    <property type="protein sequence ID" value="AQG79999.1"/>
    <property type="molecule type" value="Genomic_DNA"/>
</dbReference>
<dbReference type="OrthoDB" id="960922at2"/>